<dbReference type="EC" id="3.1.4.4" evidence="4 11"/>
<dbReference type="SMART" id="SM00155">
    <property type="entry name" value="PLDc"/>
    <property type="match status" value="2"/>
</dbReference>
<keyword evidence="8 11" id="KW-0106">Calcium</keyword>
<dbReference type="EMBL" id="KZ665094">
    <property type="protein sequence ID" value="PPS01566.1"/>
    <property type="molecule type" value="Genomic_DNA"/>
</dbReference>
<evidence type="ECO:0000256" key="2">
    <source>
        <dbReference type="ARBA" id="ARBA00001913"/>
    </source>
</evidence>
<comment type="catalytic activity">
    <reaction evidence="1 11">
        <text>a 1,2-diacyl-sn-glycero-3-phosphocholine + H2O = a 1,2-diacyl-sn-glycero-3-phosphate + choline + H(+)</text>
        <dbReference type="Rhea" id="RHEA:14445"/>
        <dbReference type="ChEBI" id="CHEBI:15354"/>
        <dbReference type="ChEBI" id="CHEBI:15377"/>
        <dbReference type="ChEBI" id="CHEBI:15378"/>
        <dbReference type="ChEBI" id="CHEBI:57643"/>
        <dbReference type="ChEBI" id="CHEBI:58608"/>
        <dbReference type="EC" id="3.1.4.4"/>
    </reaction>
</comment>
<keyword evidence="9 11" id="KW-0442">Lipid degradation</keyword>
<dbReference type="GO" id="GO:0046470">
    <property type="term" value="P:phosphatidylcholine metabolic process"/>
    <property type="evidence" value="ECO:0007669"/>
    <property type="project" value="InterPro"/>
</dbReference>
<comment type="cofactor">
    <cofactor evidence="2 11">
        <name>Ca(2+)</name>
        <dbReference type="ChEBI" id="CHEBI:29108"/>
    </cofactor>
</comment>
<dbReference type="GO" id="GO:0005886">
    <property type="term" value="C:plasma membrane"/>
    <property type="evidence" value="ECO:0007669"/>
    <property type="project" value="TreeGrafter"/>
</dbReference>
<accession>A0A2P5XDZ9</accession>
<comment type="function">
    <text evidence="11">Hydrolyzes glycerol-phospholipids at the terminal phosphodiesteric bond.</text>
</comment>
<dbReference type="PROSITE" id="PS50004">
    <property type="entry name" value="C2"/>
    <property type="match status" value="1"/>
</dbReference>
<name>A0A2P5XDZ9_GOSBA</name>
<dbReference type="PROSITE" id="PS50035">
    <property type="entry name" value="PLD"/>
    <property type="match status" value="2"/>
</dbReference>
<dbReference type="Pfam" id="PF12357">
    <property type="entry name" value="PLD_C"/>
    <property type="match status" value="1"/>
</dbReference>
<dbReference type="InterPro" id="IPR011402">
    <property type="entry name" value="PLipase_D_pln"/>
</dbReference>
<keyword evidence="5" id="KW-0479">Metal-binding</keyword>
<feature type="domain" description="C2" evidence="12">
    <location>
        <begin position="1"/>
        <end position="145"/>
    </location>
</feature>
<dbReference type="GO" id="GO:0005509">
    <property type="term" value="F:calcium ion binding"/>
    <property type="evidence" value="ECO:0007669"/>
    <property type="project" value="InterPro"/>
</dbReference>
<dbReference type="SUPFAM" id="SSF56024">
    <property type="entry name" value="Phospholipase D/nuclease"/>
    <property type="match status" value="2"/>
</dbReference>
<evidence type="ECO:0000256" key="5">
    <source>
        <dbReference type="ARBA" id="ARBA00022723"/>
    </source>
</evidence>
<dbReference type="InterPro" id="IPR035892">
    <property type="entry name" value="C2_domain_sf"/>
</dbReference>
<dbReference type="CDD" id="cd04015">
    <property type="entry name" value="C2_plant_PLD"/>
    <property type="match status" value="1"/>
</dbReference>
<dbReference type="InterPro" id="IPR015679">
    <property type="entry name" value="PLipase_D_fam"/>
</dbReference>
<sequence>MEEASKQQIYLHGDLDLTIVEARRLPNMDFMVNHLRSCLTCEPCKSPAQTAAKEEDSKIRGHRKIITSDPYVTVCLPQATVARTRVLKNSQNPKWNEHFIIPLAHPVTELDINVKDNDLFGADAIGTAKIPASRIATGEHITGWFPLIGPSGKPPKPDSAIYLDMKFTPCENNPLYKQGVASDPEQAGVRHTYFPLRKGSQVTLYQDAHVTDDLLPKIELDDGKVYSPAKCWEDICYAISEAHHLVYIVGWSVFHKIKLVREPTRPLPRGGDLTLGELLKYKSEEGVRVLLLVWDDKTSHDKFGIRTAGVMQTHDEETLKFFKHSSVTCVLAPRYASSFWIFDKSNVVGLLEGRFCNYFVQVVGTMFTHHQKCVLVDTQAAGNNRKITAFVGGIDLCDGRYDTPEHRILRDLDTVFKDDFHNPTFPVGTMAPRQPWHDLHSKIEGPAAYDVLINFEQRWRKSTKWKEFSLLFKGKSHWSDDAMIRIERISWIQSPPLAVTDDGTTIVPDDDPKVHVLSKDDRENWNVQKGNCNVGLISCLPQIFRSIDSGSLKGFPKYIKKAENQIKAFKLLIYRQSDLPSITYILKISIFLDLHMHGHHIKNAGADNLIPMELALKVASKIRARERFAVYIIIPLWPEGDPKTATVQEILYWQVVLNIDLISDARPSNPGRMLMLVYFGKIQFLLLELIWSYFYYSQTMQMMYDVVAQELKSMQIKDSHPRDYLNFYCLGKREEVSQEMLSGNNSVSDSAKFGRFMIYVHAKGMIVDDEYVIVGSANINQRSMAGTKDTEIAMGAYQPHYTWAKKKYPRGQVVHGYRMSLWAEHLGELNKLFKEPESVECVKMVNSIAEENWKKFTDAEYSPLQGHLMMYPLQVDMDGKVNPLPEHENFPDVGGKVIGAHSIQLPDVLTT</sequence>
<evidence type="ECO:0000313" key="14">
    <source>
        <dbReference type="EMBL" id="PPS01566.1"/>
    </source>
</evidence>
<dbReference type="PIRSF" id="PIRSF036470">
    <property type="entry name" value="PLD_plant"/>
    <property type="match status" value="1"/>
</dbReference>
<organism evidence="14 15">
    <name type="scientific">Gossypium barbadense</name>
    <name type="common">Sea Island cotton</name>
    <name type="synonym">Hibiscus barbadensis</name>
    <dbReference type="NCBI Taxonomy" id="3634"/>
    <lineage>
        <taxon>Eukaryota</taxon>
        <taxon>Viridiplantae</taxon>
        <taxon>Streptophyta</taxon>
        <taxon>Embryophyta</taxon>
        <taxon>Tracheophyta</taxon>
        <taxon>Spermatophyta</taxon>
        <taxon>Magnoliopsida</taxon>
        <taxon>eudicotyledons</taxon>
        <taxon>Gunneridae</taxon>
        <taxon>Pentapetalae</taxon>
        <taxon>rosids</taxon>
        <taxon>malvids</taxon>
        <taxon>Malvales</taxon>
        <taxon>Malvaceae</taxon>
        <taxon>Malvoideae</taxon>
        <taxon>Gossypium</taxon>
    </lineage>
</organism>
<dbReference type="PANTHER" id="PTHR18896:SF86">
    <property type="entry name" value="PHOSPHOLIPASE D DELTA"/>
    <property type="match status" value="1"/>
</dbReference>
<evidence type="ECO:0000256" key="1">
    <source>
        <dbReference type="ARBA" id="ARBA00000798"/>
    </source>
</evidence>
<keyword evidence="7 11" id="KW-0378">Hydrolase</keyword>
<evidence type="ECO:0000256" key="4">
    <source>
        <dbReference type="ARBA" id="ARBA00012027"/>
    </source>
</evidence>
<protein>
    <recommendedName>
        <fullName evidence="4 11">Phospholipase D</fullName>
        <ecNumber evidence="4 11">3.1.4.4</ecNumber>
    </recommendedName>
</protein>
<evidence type="ECO:0000256" key="11">
    <source>
        <dbReference type="PIRNR" id="PIRNR036470"/>
    </source>
</evidence>
<reference evidence="14 15" key="1">
    <citation type="submission" date="2015-01" db="EMBL/GenBank/DDBJ databases">
        <title>Genome of allotetraploid Gossypium barbadense reveals genomic plasticity and fiber elongation in cotton evolution.</title>
        <authorList>
            <person name="Chen X."/>
            <person name="Liu X."/>
            <person name="Zhao B."/>
            <person name="Zheng H."/>
            <person name="Hu Y."/>
            <person name="Lu G."/>
            <person name="Yang C."/>
            <person name="Chen J."/>
            <person name="Shan C."/>
            <person name="Zhang L."/>
            <person name="Zhou Y."/>
            <person name="Wang L."/>
            <person name="Guo W."/>
            <person name="Bai Y."/>
            <person name="Ruan J."/>
            <person name="Shangguan X."/>
            <person name="Mao Y."/>
            <person name="Jiang J."/>
            <person name="Zhu Y."/>
            <person name="Lei J."/>
            <person name="Kang H."/>
            <person name="Chen S."/>
            <person name="He X."/>
            <person name="Wang R."/>
            <person name="Wang Y."/>
            <person name="Chen J."/>
            <person name="Wang L."/>
            <person name="Yu S."/>
            <person name="Wang B."/>
            <person name="Wei J."/>
            <person name="Song S."/>
            <person name="Lu X."/>
            <person name="Gao Z."/>
            <person name="Gu W."/>
            <person name="Deng X."/>
            <person name="Ma D."/>
            <person name="Wang S."/>
            <person name="Liang W."/>
            <person name="Fang L."/>
            <person name="Cai C."/>
            <person name="Zhu X."/>
            <person name="Zhou B."/>
            <person name="Zhang Y."/>
            <person name="Chen Z."/>
            <person name="Xu S."/>
            <person name="Zhu R."/>
            <person name="Wang S."/>
            <person name="Zhang T."/>
            <person name="Zhao G."/>
        </authorList>
    </citation>
    <scope>NUCLEOTIDE SEQUENCE [LARGE SCALE GENOMIC DNA]</scope>
    <source>
        <strain evidence="15">cv. Xinhai21</strain>
        <tissue evidence="14">Leaf</tissue>
    </source>
</reference>
<evidence type="ECO:0000256" key="3">
    <source>
        <dbReference type="ARBA" id="ARBA00010683"/>
    </source>
</evidence>
<feature type="domain" description="PLD phosphodiesterase" evidence="13">
    <location>
        <begin position="756"/>
        <end position="783"/>
    </location>
</feature>
<dbReference type="Pfam" id="PF00168">
    <property type="entry name" value="C2"/>
    <property type="match status" value="1"/>
</dbReference>
<dbReference type="OrthoDB" id="14911at2759"/>
<keyword evidence="10" id="KW-0443">Lipid metabolism</keyword>
<dbReference type="GO" id="GO:0009395">
    <property type="term" value="P:phospholipid catabolic process"/>
    <property type="evidence" value="ECO:0007669"/>
    <property type="project" value="TreeGrafter"/>
</dbReference>
<dbReference type="InterPro" id="IPR000008">
    <property type="entry name" value="C2_dom"/>
</dbReference>
<keyword evidence="6" id="KW-0677">Repeat</keyword>
<dbReference type="GO" id="GO:0004630">
    <property type="term" value="F:phospholipase D activity"/>
    <property type="evidence" value="ECO:0007669"/>
    <property type="project" value="UniProtKB-EC"/>
</dbReference>
<feature type="domain" description="PLD phosphodiesterase" evidence="13">
    <location>
        <begin position="365"/>
        <end position="400"/>
    </location>
</feature>
<dbReference type="InterPro" id="IPR001736">
    <property type="entry name" value="PLipase_D/transphosphatidylase"/>
</dbReference>
<evidence type="ECO:0000256" key="8">
    <source>
        <dbReference type="ARBA" id="ARBA00022837"/>
    </source>
</evidence>
<dbReference type="Proteomes" id="UP000239757">
    <property type="component" value="Unassembled WGS sequence"/>
</dbReference>
<proteinExistence type="inferred from homology"/>
<evidence type="ECO:0000256" key="9">
    <source>
        <dbReference type="ARBA" id="ARBA00022963"/>
    </source>
</evidence>
<evidence type="ECO:0000256" key="6">
    <source>
        <dbReference type="ARBA" id="ARBA00022737"/>
    </source>
</evidence>
<dbReference type="Pfam" id="PF00614">
    <property type="entry name" value="PLDc"/>
    <property type="match status" value="1"/>
</dbReference>
<dbReference type="SUPFAM" id="SSF49562">
    <property type="entry name" value="C2 domain (Calcium/lipid-binding domain, CaLB)"/>
    <property type="match status" value="1"/>
</dbReference>
<evidence type="ECO:0000256" key="7">
    <source>
        <dbReference type="ARBA" id="ARBA00022801"/>
    </source>
</evidence>
<dbReference type="InterPro" id="IPR024632">
    <property type="entry name" value="PLipase_D_C"/>
</dbReference>
<comment type="similarity">
    <text evidence="3 11">Belongs to the phospholipase D family. C2-PLD subfamily.</text>
</comment>
<dbReference type="Gene3D" id="3.30.870.10">
    <property type="entry name" value="Endonuclease Chain A"/>
    <property type="match status" value="2"/>
</dbReference>
<dbReference type="AlphaFoldDB" id="A0A2P5XDZ9"/>
<gene>
    <name evidence="14" type="ORF">GOBAR_AA19092</name>
</gene>
<evidence type="ECO:0000259" key="13">
    <source>
        <dbReference type="PROSITE" id="PS50035"/>
    </source>
</evidence>
<evidence type="ECO:0000256" key="10">
    <source>
        <dbReference type="ARBA" id="ARBA00023098"/>
    </source>
</evidence>
<dbReference type="FunFam" id="3.30.870.10:FF:000025">
    <property type="entry name" value="Phospholipase D delta"/>
    <property type="match status" value="1"/>
</dbReference>
<evidence type="ECO:0000259" key="12">
    <source>
        <dbReference type="PROSITE" id="PS50004"/>
    </source>
</evidence>
<evidence type="ECO:0000313" key="15">
    <source>
        <dbReference type="Proteomes" id="UP000239757"/>
    </source>
</evidence>
<dbReference type="SMART" id="SM00239">
    <property type="entry name" value="C2"/>
    <property type="match status" value="1"/>
</dbReference>
<dbReference type="Gene3D" id="2.60.40.150">
    <property type="entry name" value="C2 domain"/>
    <property type="match status" value="1"/>
</dbReference>
<dbReference type="PANTHER" id="PTHR18896">
    <property type="entry name" value="PHOSPHOLIPASE D"/>
    <property type="match status" value="1"/>
</dbReference>